<keyword evidence="1" id="KW-0812">Transmembrane</keyword>
<evidence type="ECO:0000313" key="3">
    <source>
        <dbReference type="Proteomes" id="UP000223296"/>
    </source>
</evidence>
<feature type="transmembrane region" description="Helical" evidence="1">
    <location>
        <begin position="28"/>
        <end position="48"/>
    </location>
</feature>
<keyword evidence="1" id="KW-1133">Transmembrane helix</keyword>
<accession>A0AA44UAT5</accession>
<protein>
    <submittedName>
        <fullName evidence="2">Uncharacterized protein</fullName>
    </submittedName>
</protein>
<reference evidence="2 3" key="1">
    <citation type="submission" date="2013-08" db="EMBL/GenBank/DDBJ databases">
        <authorList>
            <person name="Trees D."/>
        </authorList>
    </citation>
    <scope>NUCLEOTIDE SEQUENCE [LARGE SCALE GENOMIC DNA]</scope>
    <source>
        <strain evidence="2 3">3502</strain>
    </source>
</reference>
<evidence type="ECO:0000313" key="2">
    <source>
        <dbReference type="EMBL" id="PHJ36456.1"/>
    </source>
</evidence>
<dbReference type="EMBL" id="AVBE01000002">
    <property type="protein sequence ID" value="PHJ36456.1"/>
    <property type="molecule type" value="Genomic_DNA"/>
</dbReference>
<evidence type="ECO:0000256" key="1">
    <source>
        <dbReference type="SAM" id="Phobius"/>
    </source>
</evidence>
<dbReference type="AlphaFoldDB" id="A0AA44UAT5"/>
<sequence>MSIRYCNRINLTISLQKTEYGDFTGSTATAFAFALSAKITFICFYFAIKHFQMRTVLINK</sequence>
<organism evidence="2 3">
    <name type="scientific">Neisseria gonorrhoeae 3502</name>
    <dbReference type="NCBI Taxonomy" id="1193404"/>
    <lineage>
        <taxon>Bacteria</taxon>
        <taxon>Pseudomonadati</taxon>
        <taxon>Pseudomonadota</taxon>
        <taxon>Betaproteobacteria</taxon>
        <taxon>Neisseriales</taxon>
        <taxon>Neisseriaceae</taxon>
        <taxon>Neisseria</taxon>
    </lineage>
</organism>
<gene>
    <name evidence="2" type="ORF">N776_10680</name>
</gene>
<name>A0AA44UAT5_NEIGO</name>
<comment type="caution">
    <text evidence="2">The sequence shown here is derived from an EMBL/GenBank/DDBJ whole genome shotgun (WGS) entry which is preliminary data.</text>
</comment>
<dbReference type="Proteomes" id="UP000223296">
    <property type="component" value="Unassembled WGS sequence"/>
</dbReference>
<keyword evidence="1" id="KW-0472">Membrane</keyword>
<proteinExistence type="predicted"/>